<dbReference type="CDD" id="cd06259">
    <property type="entry name" value="YdcF-like"/>
    <property type="match status" value="1"/>
</dbReference>
<accession>A0ABU6GJB8</accession>
<organism evidence="3 4">
    <name type="scientific">Paenibacillus dokdonensis</name>
    <dbReference type="NCBI Taxonomy" id="2567944"/>
    <lineage>
        <taxon>Bacteria</taxon>
        <taxon>Bacillati</taxon>
        <taxon>Bacillota</taxon>
        <taxon>Bacilli</taxon>
        <taxon>Bacillales</taxon>
        <taxon>Paenibacillaceae</taxon>
        <taxon>Paenibacillus</taxon>
    </lineage>
</organism>
<gene>
    <name evidence="3" type="ORF">P4H66_06420</name>
</gene>
<comment type="caution">
    <text evidence="3">The sequence shown here is derived from an EMBL/GenBank/DDBJ whole genome shotgun (WGS) entry which is preliminary data.</text>
</comment>
<evidence type="ECO:0000313" key="4">
    <source>
        <dbReference type="Proteomes" id="UP001344632"/>
    </source>
</evidence>
<dbReference type="Gene3D" id="3.40.50.620">
    <property type="entry name" value="HUPs"/>
    <property type="match status" value="1"/>
</dbReference>
<dbReference type="InterPro" id="IPR051599">
    <property type="entry name" value="Cell_Envelope_Assoc"/>
</dbReference>
<protein>
    <submittedName>
        <fullName evidence="3">YdcF family protein</fullName>
    </submittedName>
</protein>
<keyword evidence="1" id="KW-1133">Transmembrane helix</keyword>
<evidence type="ECO:0000256" key="1">
    <source>
        <dbReference type="SAM" id="Phobius"/>
    </source>
</evidence>
<dbReference type="PANTHER" id="PTHR30336">
    <property type="entry name" value="INNER MEMBRANE PROTEIN, PROBABLE PERMEASE"/>
    <property type="match status" value="1"/>
</dbReference>
<dbReference type="PANTHER" id="PTHR30336:SF20">
    <property type="entry name" value="DUF218 DOMAIN-CONTAINING PROTEIN"/>
    <property type="match status" value="1"/>
</dbReference>
<reference evidence="3 4" key="1">
    <citation type="submission" date="2023-03" db="EMBL/GenBank/DDBJ databases">
        <title>Bacillus Genome Sequencing.</title>
        <authorList>
            <person name="Dunlap C."/>
        </authorList>
    </citation>
    <scope>NUCLEOTIDE SEQUENCE [LARGE SCALE GENOMIC DNA]</scope>
    <source>
        <strain evidence="3 4">BD-525</strain>
    </source>
</reference>
<evidence type="ECO:0000259" key="2">
    <source>
        <dbReference type="Pfam" id="PF02698"/>
    </source>
</evidence>
<dbReference type="InterPro" id="IPR003848">
    <property type="entry name" value="DUF218"/>
</dbReference>
<keyword evidence="1" id="KW-0812">Transmembrane</keyword>
<feature type="transmembrane region" description="Helical" evidence="1">
    <location>
        <begin position="20"/>
        <end position="40"/>
    </location>
</feature>
<keyword evidence="4" id="KW-1185">Reference proteome</keyword>
<sequence length="215" mass="24410">MSERGPVLLTRKRRSPLKTAFFCIAALVILGLLWTGFVWWKMDSAQSSSLSGASDVGIVLGAAMWGDSPSPGLKERLDEALELYQEKKFSNIIVSGGLDKPGNKYTEAEGMRNYLVDQGVPEAAIILENKARSTYENLLFSQEIMKERGYSSAVIVTHQYHGMRSKDIAKYLKYEQPQLGLTESRTLQMKYHKPREVLAYTKWKIDELLLWLGWK</sequence>
<dbReference type="InterPro" id="IPR014729">
    <property type="entry name" value="Rossmann-like_a/b/a_fold"/>
</dbReference>
<keyword evidence="1" id="KW-0472">Membrane</keyword>
<name>A0ABU6GJB8_9BACL</name>
<proteinExistence type="predicted"/>
<evidence type="ECO:0000313" key="3">
    <source>
        <dbReference type="EMBL" id="MEC0239489.1"/>
    </source>
</evidence>
<feature type="domain" description="DUF218" evidence="2">
    <location>
        <begin position="55"/>
        <end position="173"/>
    </location>
</feature>
<dbReference type="Proteomes" id="UP001344632">
    <property type="component" value="Unassembled WGS sequence"/>
</dbReference>
<dbReference type="Pfam" id="PF02698">
    <property type="entry name" value="DUF218"/>
    <property type="match status" value="1"/>
</dbReference>
<dbReference type="EMBL" id="JARLKZ010000005">
    <property type="protein sequence ID" value="MEC0239489.1"/>
    <property type="molecule type" value="Genomic_DNA"/>
</dbReference>